<feature type="region of interest" description="Disordered" evidence="1">
    <location>
        <begin position="127"/>
        <end position="154"/>
    </location>
</feature>
<comment type="caution">
    <text evidence="2">The sequence shown here is derived from an EMBL/GenBank/DDBJ whole genome shotgun (WGS) entry which is preliminary data.</text>
</comment>
<dbReference type="Gene3D" id="1.10.260.40">
    <property type="entry name" value="lambda repressor-like DNA-binding domains"/>
    <property type="match status" value="1"/>
</dbReference>
<dbReference type="CDD" id="cd00093">
    <property type="entry name" value="HTH_XRE"/>
    <property type="match status" value="1"/>
</dbReference>
<dbReference type="EMBL" id="DSJL01000009">
    <property type="protein sequence ID" value="HEF64880.1"/>
    <property type="molecule type" value="Genomic_DNA"/>
</dbReference>
<reference evidence="2" key="1">
    <citation type="journal article" date="2020" name="mSystems">
        <title>Genome- and Community-Level Interaction Insights into Carbon Utilization and Element Cycling Functions of Hydrothermarchaeota in Hydrothermal Sediment.</title>
        <authorList>
            <person name="Zhou Z."/>
            <person name="Liu Y."/>
            <person name="Xu W."/>
            <person name="Pan J."/>
            <person name="Luo Z.H."/>
            <person name="Li M."/>
        </authorList>
    </citation>
    <scope>NUCLEOTIDE SEQUENCE [LARGE SCALE GENOMIC DNA]</scope>
    <source>
        <strain evidence="2">SpSt-222</strain>
    </source>
</reference>
<dbReference type="SMART" id="SM00530">
    <property type="entry name" value="HTH_XRE"/>
    <property type="match status" value="1"/>
</dbReference>
<dbReference type="PANTHER" id="PTHR35010:SF4">
    <property type="entry name" value="BLL5781 PROTEIN"/>
    <property type="match status" value="1"/>
</dbReference>
<dbReference type="GO" id="GO:0003677">
    <property type="term" value="F:DNA binding"/>
    <property type="evidence" value="ECO:0007669"/>
    <property type="project" value="InterPro"/>
</dbReference>
<dbReference type="InterPro" id="IPR001387">
    <property type="entry name" value="Cro/C1-type_HTH"/>
</dbReference>
<dbReference type="AlphaFoldDB" id="A0A7C1X082"/>
<sequence length="154" mass="17101">MTFFGQLLKRYREAARLSQSRLAQRAGFDHSYVSRLESGRRAPTREAIVRLAEALELSPADRDSLLAAAGFLPEQAEHLFGHEPVLSEVVELLQRQDVPDAIREDLRQLLALVVRQVKRALVGIGSDQDESSGYPSDTGWCTRWSGQTAPGGAW</sequence>
<proteinExistence type="predicted"/>
<protein>
    <submittedName>
        <fullName evidence="2">XRE family transcriptional regulator</fullName>
    </submittedName>
</protein>
<evidence type="ECO:0000256" key="1">
    <source>
        <dbReference type="SAM" id="MobiDB-lite"/>
    </source>
</evidence>
<dbReference type="InterPro" id="IPR010982">
    <property type="entry name" value="Lambda_DNA-bd_dom_sf"/>
</dbReference>
<organism evidence="2">
    <name type="scientific">Thermomicrobium roseum</name>
    <dbReference type="NCBI Taxonomy" id="500"/>
    <lineage>
        <taxon>Bacteria</taxon>
        <taxon>Pseudomonadati</taxon>
        <taxon>Thermomicrobiota</taxon>
        <taxon>Thermomicrobia</taxon>
        <taxon>Thermomicrobiales</taxon>
        <taxon>Thermomicrobiaceae</taxon>
        <taxon>Thermomicrobium</taxon>
    </lineage>
</organism>
<dbReference type="PANTHER" id="PTHR35010">
    <property type="entry name" value="BLL4672 PROTEIN-RELATED"/>
    <property type="match status" value="1"/>
</dbReference>
<name>A0A7C1X082_THERO</name>
<evidence type="ECO:0000313" key="2">
    <source>
        <dbReference type="EMBL" id="HEF64880.1"/>
    </source>
</evidence>
<accession>A0A7C1X082</accession>
<gene>
    <name evidence="2" type="ORF">ENP47_04685</name>
</gene>
<dbReference type="PROSITE" id="PS50943">
    <property type="entry name" value="HTH_CROC1"/>
    <property type="match status" value="1"/>
</dbReference>
<dbReference type="SUPFAM" id="SSF47413">
    <property type="entry name" value="lambda repressor-like DNA-binding domains"/>
    <property type="match status" value="1"/>
</dbReference>
<dbReference type="Pfam" id="PF13560">
    <property type="entry name" value="HTH_31"/>
    <property type="match status" value="1"/>
</dbReference>